<evidence type="ECO:0000256" key="3">
    <source>
        <dbReference type="ARBA" id="ARBA00022630"/>
    </source>
</evidence>
<proteinExistence type="inferred from homology"/>
<evidence type="ECO:0000313" key="8">
    <source>
        <dbReference type="EMBL" id="PJE75777.1"/>
    </source>
</evidence>
<comment type="caution">
    <text evidence="8">The sequence shown here is derived from an EMBL/GenBank/DDBJ whole genome shotgun (WGS) entry which is preliminary data.</text>
</comment>
<dbReference type="GO" id="GO:0019646">
    <property type="term" value="P:aerobic electron transport chain"/>
    <property type="evidence" value="ECO:0007669"/>
    <property type="project" value="TreeGrafter"/>
</dbReference>
<evidence type="ECO:0000256" key="5">
    <source>
        <dbReference type="ARBA" id="ARBA00023002"/>
    </source>
</evidence>
<comment type="cofactor">
    <cofactor evidence="1">
        <name>FAD</name>
        <dbReference type="ChEBI" id="CHEBI:57692"/>
    </cofactor>
</comment>
<dbReference type="PANTHER" id="PTHR42913:SF3">
    <property type="entry name" value="64 KDA MITOCHONDRIAL NADH DEHYDROGENASE (EUROFUNG)"/>
    <property type="match status" value="1"/>
</dbReference>
<dbReference type="Gene3D" id="3.50.50.100">
    <property type="match status" value="1"/>
</dbReference>
<dbReference type="InterPro" id="IPR036188">
    <property type="entry name" value="FAD/NAD-bd_sf"/>
</dbReference>
<dbReference type="EMBL" id="PFET01000009">
    <property type="protein sequence ID" value="PJE75777.1"/>
    <property type="molecule type" value="Genomic_DNA"/>
</dbReference>
<evidence type="ECO:0000256" key="2">
    <source>
        <dbReference type="ARBA" id="ARBA00005272"/>
    </source>
</evidence>
<evidence type="ECO:0000313" key="9">
    <source>
        <dbReference type="Proteomes" id="UP000231152"/>
    </source>
</evidence>
<accession>A0A2M8LEA1</accession>
<keyword evidence="4" id="KW-0274">FAD</keyword>
<evidence type="ECO:0000256" key="4">
    <source>
        <dbReference type="ARBA" id="ARBA00022827"/>
    </source>
</evidence>
<name>A0A2M8LEA1_9BACT</name>
<dbReference type="PRINTS" id="PR00368">
    <property type="entry name" value="FADPNR"/>
</dbReference>
<gene>
    <name evidence="8" type="ORF">COV04_02435</name>
</gene>
<dbReference type="InterPro" id="IPR054585">
    <property type="entry name" value="NDH2-like_C"/>
</dbReference>
<dbReference type="AlphaFoldDB" id="A0A2M8LEA1"/>
<dbReference type="InterPro" id="IPR023753">
    <property type="entry name" value="FAD/NAD-binding_dom"/>
</dbReference>
<keyword evidence="3" id="KW-0285">Flavoprotein</keyword>
<dbReference type="InterPro" id="IPR051169">
    <property type="entry name" value="NADH-Q_oxidoreductase"/>
</dbReference>
<dbReference type="Pfam" id="PF07992">
    <property type="entry name" value="Pyr_redox_2"/>
    <property type="match status" value="1"/>
</dbReference>
<evidence type="ECO:0000259" key="7">
    <source>
        <dbReference type="Pfam" id="PF22366"/>
    </source>
</evidence>
<dbReference type="SUPFAM" id="SSF51905">
    <property type="entry name" value="FAD/NAD(P)-binding domain"/>
    <property type="match status" value="2"/>
</dbReference>
<feature type="domain" description="External alternative NADH-ubiquinone oxidoreductase-like C-terminal" evidence="7">
    <location>
        <begin position="342"/>
        <end position="401"/>
    </location>
</feature>
<reference evidence="8 9" key="1">
    <citation type="submission" date="2017-09" db="EMBL/GenBank/DDBJ databases">
        <title>Depth-based differentiation of microbial function through sediment-hosted aquifers and enrichment of novel symbionts in the deep terrestrial subsurface.</title>
        <authorList>
            <person name="Probst A.J."/>
            <person name="Ladd B."/>
            <person name="Jarett J.K."/>
            <person name="Geller-Mcgrath D.E."/>
            <person name="Sieber C.M."/>
            <person name="Emerson J.B."/>
            <person name="Anantharaman K."/>
            <person name="Thomas B.C."/>
            <person name="Malmstrom R."/>
            <person name="Stieglmeier M."/>
            <person name="Klingl A."/>
            <person name="Woyke T."/>
            <person name="Ryan C.M."/>
            <person name="Banfield J.F."/>
        </authorList>
    </citation>
    <scope>NUCLEOTIDE SEQUENCE [LARGE SCALE GENOMIC DNA]</scope>
    <source>
        <strain evidence="8">CG10_big_fil_rev_8_21_14_0_10_48_11</strain>
    </source>
</reference>
<keyword evidence="5" id="KW-0560">Oxidoreductase</keyword>
<dbReference type="Proteomes" id="UP000231152">
    <property type="component" value="Unassembled WGS sequence"/>
</dbReference>
<dbReference type="Pfam" id="PF22366">
    <property type="entry name" value="NDH2_C"/>
    <property type="match status" value="1"/>
</dbReference>
<dbReference type="PANTHER" id="PTHR42913">
    <property type="entry name" value="APOPTOSIS-INDUCING FACTOR 1"/>
    <property type="match status" value="1"/>
</dbReference>
<evidence type="ECO:0000256" key="1">
    <source>
        <dbReference type="ARBA" id="ARBA00001974"/>
    </source>
</evidence>
<protein>
    <submittedName>
        <fullName evidence="8">Uncharacterized protein</fullName>
    </submittedName>
</protein>
<dbReference type="GO" id="GO:0003955">
    <property type="term" value="F:NAD(P)H dehydrogenase (quinone) activity"/>
    <property type="evidence" value="ECO:0007669"/>
    <property type="project" value="TreeGrafter"/>
</dbReference>
<evidence type="ECO:0000259" key="6">
    <source>
        <dbReference type="Pfam" id="PF07992"/>
    </source>
</evidence>
<organism evidence="8 9">
    <name type="scientific">Candidatus Uhrbacteria bacterium CG10_big_fil_rev_8_21_14_0_10_48_11</name>
    <dbReference type="NCBI Taxonomy" id="1975037"/>
    <lineage>
        <taxon>Bacteria</taxon>
        <taxon>Candidatus Uhriibacteriota</taxon>
    </lineage>
</organism>
<feature type="domain" description="FAD/NAD(P)-binding" evidence="6">
    <location>
        <begin position="4"/>
        <end position="318"/>
    </location>
</feature>
<sequence>MANRILILGSGFGAVYAYRELHKRLYGNTNVAITILSNKNYFLFSPMLHEVASGGLDQHDIVQPIREIIHCCVDAFVNCEVTGVLAAEKKVQTTRGEFNYDYLVVAVGANATFFNVPGAEGNALPLKTLEDARRIRSTLLHLLEQSLTVTDREERKRLLRWIIVGGGPTGVELSGELVELAESFARAAPAKTILEIDTQIHQAGDRILPMFGEKVQKIAAHTLEEKGITVHCNSVITDVTPEGVTLKNGEVIKAGTVLWTAGVVAVSLAFDDNLTDDRHRITVTPYLNIEKYPEIFALGDIANIKNVPQTAQAAVAEAKIVGRNIHALLNERPLSVFHFKQKGILVSLGQWRAAGTIGSITITGRFAWWLWRTIYLFKLIGIPNRIRVAVDWTLNLFFARDISEI</sequence>
<comment type="similarity">
    <text evidence="2">Belongs to the NADH dehydrogenase family.</text>
</comment>